<gene>
    <name evidence="2" type="ORF">ALO52_01810</name>
</gene>
<sequence length="37" mass="4014">MSKHPKTTKPDSSVDAWAILFIILLAVGAAVFWVSGR</sequence>
<keyword evidence="1" id="KW-0812">Transmembrane</keyword>
<evidence type="ECO:0000313" key="3">
    <source>
        <dbReference type="Proteomes" id="UP000050562"/>
    </source>
</evidence>
<comment type="caution">
    <text evidence="2">The sequence shown here is derived from an EMBL/GenBank/DDBJ whole genome shotgun (WGS) entry which is preliminary data.</text>
</comment>
<evidence type="ECO:0000313" key="2">
    <source>
        <dbReference type="EMBL" id="KPY37494.1"/>
    </source>
</evidence>
<feature type="transmembrane region" description="Helical" evidence="1">
    <location>
        <begin position="16"/>
        <end position="34"/>
    </location>
</feature>
<proteinExistence type="predicted"/>
<keyword evidence="1" id="KW-1133">Transmembrane helix</keyword>
<dbReference type="Proteomes" id="UP000050562">
    <property type="component" value="Unassembled WGS sequence"/>
</dbReference>
<protein>
    <submittedName>
        <fullName evidence="2">Uncharacterized protein</fullName>
    </submittedName>
</protein>
<dbReference type="AlphaFoldDB" id="A0A0P9Y6P4"/>
<organism evidence="2 3">
    <name type="scientific">Pseudomonas syringae pv. primulae</name>
    <dbReference type="NCBI Taxonomy" id="251707"/>
    <lineage>
        <taxon>Bacteria</taxon>
        <taxon>Pseudomonadati</taxon>
        <taxon>Pseudomonadota</taxon>
        <taxon>Gammaproteobacteria</taxon>
        <taxon>Pseudomonadales</taxon>
        <taxon>Pseudomonadaceae</taxon>
        <taxon>Pseudomonas</taxon>
    </lineage>
</organism>
<name>A0A0P9Y6P4_9PSED</name>
<keyword evidence="1" id="KW-0472">Membrane</keyword>
<accession>A0A0P9Y6P4</accession>
<dbReference type="EMBL" id="LJRC01000114">
    <property type="protein sequence ID" value="KPY37494.1"/>
    <property type="molecule type" value="Genomic_DNA"/>
</dbReference>
<reference evidence="2 3" key="1">
    <citation type="submission" date="2015-09" db="EMBL/GenBank/DDBJ databases">
        <title>Genome announcement of multiple Pseudomonas syringae strains.</title>
        <authorList>
            <person name="Thakur S."/>
            <person name="Wang P.W."/>
            <person name="Gong Y."/>
            <person name="Weir B.S."/>
            <person name="Guttman D.S."/>
        </authorList>
    </citation>
    <scope>NUCLEOTIDE SEQUENCE [LARGE SCALE GENOMIC DNA]</scope>
    <source>
        <strain evidence="2 3">ICMP3956</strain>
    </source>
</reference>
<evidence type="ECO:0000256" key="1">
    <source>
        <dbReference type="SAM" id="Phobius"/>
    </source>
</evidence>
<dbReference type="PATRIC" id="fig|251707.3.peg.2466"/>